<keyword evidence="5 14" id="KW-0479">Metal-binding</keyword>
<comment type="subcellular location">
    <subcellularLocation>
        <location evidence="1">Endoplasmic reticulum membrane</location>
        <topology evidence="1">Single-pass membrane protein</topology>
        <orientation evidence="1">Cytoplasmic side</orientation>
    </subcellularLocation>
    <subcellularLocation>
        <location evidence="11">Microsome membrane</location>
        <topology evidence="11">Single-pass membrane protein</topology>
        <orientation evidence="11">Cytoplasmic side</orientation>
    </subcellularLocation>
</comment>
<dbReference type="PROSITE" id="PS00191">
    <property type="entry name" value="CYTOCHROME_B5_1"/>
    <property type="match status" value="1"/>
</dbReference>
<feature type="transmembrane region" description="Helical" evidence="14">
    <location>
        <begin position="122"/>
        <end position="140"/>
    </location>
</feature>
<keyword evidence="2" id="KW-0813">Transport</keyword>
<evidence type="ECO:0000256" key="3">
    <source>
        <dbReference type="ARBA" id="ARBA00022617"/>
    </source>
</evidence>
<evidence type="ECO:0000259" key="15">
    <source>
        <dbReference type="PROSITE" id="PS50255"/>
    </source>
</evidence>
<evidence type="ECO:0000256" key="14">
    <source>
        <dbReference type="RuleBase" id="RU362121"/>
    </source>
</evidence>
<dbReference type="InterPro" id="IPR050668">
    <property type="entry name" value="Cytochrome_b5"/>
</dbReference>
<comment type="similarity">
    <text evidence="12 14">Belongs to the cytochrome b5 family.</text>
</comment>
<evidence type="ECO:0000256" key="11">
    <source>
        <dbReference type="ARBA" id="ARBA00037877"/>
    </source>
</evidence>
<evidence type="ECO:0000256" key="7">
    <source>
        <dbReference type="ARBA" id="ARBA00022848"/>
    </source>
</evidence>
<organism evidence="16 17">
    <name type="scientific">Petromyzon marinus</name>
    <name type="common">Sea lamprey</name>
    <dbReference type="NCBI Taxonomy" id="7757"/>
    <lineage>
        <taxon>Eukaryota</taxon>
        <taxon>Metazoa</taxon>
        <taxon>Chordata</taxon>
        <taxon>Craniata</taxon>
        <taxon>Vertebrata</taxon>
        <taxon>Cyclostomata</taxon>
        <taxon>Hyperoartia</taxon>
        <taxon>Petromyzontiformes</taxon>
        <taxon>Petromyzontidae</taxon>
        <taxon>Petromyzon</taxon>
    </lineage>
</organism>
<dbReference type="PANTHER" id="PTHR19359">
    <property type="entry name" value="CYTOCHROME B5"/>
    <property type="match status" value="1"/>
</dbReference>
<dbReference type="Proteomes" id="UP001318040">
    <property type="component" value="Chromosome 25"/>
</dbReference>
<name>A0AAJ7X029_PETMA</name>
<feature type="domain" description="Cytochrome b5 heme-binding" evidence="15">
    <location>
        <begin position="12"/>
        <end position="88"/>
    </location>
</feature>
<evidence type="ECO:0000256" key="10">
    <source>
        <dbReference type="ARBA" id="ARBA00023136"/>
    </source>
</evidence>
<keyword evidence="14" id="KW-1133">Transmembrane helix</keyword>
<gene>
    <name evidence="17" type="primary">LOC116945948</name>
</gene>
<keyword evidence="16" id="KW-1185">Reference proteome</keyword>
<dbReference type="InterPro" id="IPR001199">
    <property type="entry name" value="Cyt_B5-like_heme/steroid-bd"/>
</dbReference>
<protein>
    <recommendedName>
        <fullName evidence="13">Cytochrome b5</fullName>
    </recommendedName>
</protein>
<dbReference type="PANTHER" id="PTHR19359:SF150">
    <property type="entry name" value="CYTOCHROME B5"/>
    <property type="match status" value="1"/>
</dbReference>
<dbReference type="Pfam" id="PF00173">
    <property type="entry name" value="Cyt-b5"/>
    <property type="match status" value="1"/>
</dbReference>
<evidence type="ECO:0000256" key="1">
    <source>
        <dbReference type="ARBA" id="ARBA00004131"/>
    </source>
</evidence>
<dbReference type="InterPro" id="IPR036400">
    <property type="entry name" value="Cyt_B5-like_heme/steroid_sf"/>
</dbReference>
<keyword evidence="7" id="KW-0492">Microsome</keyword>
<accession>A0AAJ7X029</accession>
<dbReference type="InterPro" id="IPR018506">
    <property type="entry name" value="Cyt_B5_heme-BS"/>
</dbReference>
<dbReference type="SUPFAM" id="SSF55856">
    <property type="entry name" value="Cytochrome b5-like heme/steroid binding domain"/>
    <property type="match status" value="1"/>
</dbReference>
<evidence type="ECO:0000256" key="2">
    <source>
        <dbReference type="ARBA" id="ARBA00022448"/>
    </source>
</evidence>
<dbReference type="Gene3D" id="3.10.120.10">
    <property type="entry name" value="Cytochrome b5-like heme/steroid binding domain"/>
    <property type="match status" value="1"/>
</dbReference>
<evidence type="ECO:0000256" key="13">
    <source>
        <dbReference type="ARBA" id="ARBA00039806"/>
    </source>
</evidence>
<dbReference type="PRINTS" id="PR00363">
    <property type="entry name" value="CYTOCHROMEB5"/>
</dbReference>
<keyword evidence="8" id="KW-0249">Electron transport</keyword>
<keyword evidence="4 14" id="KW-0812">Transmembrane</keyword>
<dbReference type="AlphaFoldDB" id="A0AAJ7X029"/>
<keyword evidence="9 14" id="KW-0408">Iron</keyword>
<keyword evidence="6" id="KW-0256">Endoplasmic reticulum</keyword>
<keyword evidence="3 14" id="KW-0349">Heme</keyword>
<evidence type="ECO:0000256" key="6">
    <source>
        <dbReference type="ARBA" id="ARBA00022824"/>
    </source>
</evidence>
<evidence type="ECO:0000256" key="9">
    <source>
        <dbReference type="ARBA" id="ARBA00023004"/>
    </source>
</evidence>
<evidence type="ECO:0000256" key="12">
    <source>
        <dbReference type="ARBA" id="ARBA00038168"/>
    </source>
</evidence>
<evidence type="ECO:0000313" key="17">
    <source>
        <dbReference type="RefSeq" id="XP_032816544.1"/>
    </source>
</evidence>
<dbReference type="GO" id="GO:0020037">
    <property type="term" value="F:heme binding"/>
    <property type="evidence" value="ECO:0007669"/>
    <property type="project" value="UniProtKB-UniRule"/>
</dbReference>
<dbReference type="FunFam" id="3.10.120.10:FF:000002">
    <property type="entry name" value="Cytochrome b5 type B"/>
    <property type="match status" value="1"/>
</dbReference>
<sequence length="152" mass="16874">MSAGSGREEEASRLVSLDEVRKHCTSESTWIVLHDKVYDVTSFLDKHPGGTAVLLDRGGQDATNVFEDEGHTLDARELAKGFVVGKVHPKDLKILEKDRAVGLKEFKADNVVQQESRAFPGWVIPSLLVLFISMLFLWLVPNLSTSEAEPEQ</sequence>
<dbReference type="GO" id="GO:0046872">
    <property type="term" value="F:metal ion binding"/>
    <property type="evidence" value="ECO:0007669"/>
    <property type="project" value="UniProtKB-UniRule"/>
</dbReference>
<keyword evidence="10 14" id="KW-0472">Membrane</keyword>
<dbReference type="RefSeq" id="XP_032816544.1">
    <property type="nucleotide sequence ID" value="XM_032960653.1"/>
</dbReference>
<evidence type="ECO:0000256" key="5">
    <source>
        <dbReference type="ARBA" id="ARBA00022723"/>
    </source>
</evidence>
<proteinExistence type="inferred from homology"/>
<reference evidence="17" key="1">
    <citation type="submission" date="2025-08" db="UniProtKB">
        <authorList>
            <consortium name="RefSeq"/>
        </authorList>
    </citation>
    <scope>IDENTIFICATION</scope>
    <source>
        <tissue evidence="17">Sperm</tissue>
    </source>
</reference>
<evidence type="ECO:0000256" key="4">
    <source>
        <dbReference type="ARBA" id="ARBA00022692"/>
    </source>
</evidence>
<evidence type="ECO:0000256" key="8">
    <source>
        <dbReference type="ARBA" id="ARBA00022982"/>
    </source>
</evidence>
<dbReference type="GO" id="GO:0005789">
    <property type="term" value="C:endoplasmic reticulum membrane"/>
    <property type="evidence" value="ECO:0007669"/>
    <property type="project" value="UniProtKB-SubCell"/>
</dbReference>
<evidence type="ECO:0000313" key="16">
    <source>
        <dbReference type="Proteomes" id="UP001318040"/>
    </source>
</evidence>
<dbReference type="KEGG" id="pmrn:116945948"/>
<dbReference type="PROSITE" id="PS50255">
    <property type="entry name" value="CYTOCHROME_B5_2"/>
    <property type="match status" value="1"/>
</dbReference>
<dbReference type="SMART" id="SM01117">
    <property type="entry name" value="Cyt-b5"/>
    <property type="match status" value="1"/>
</dbReference>